<dbReference type="Proteomes" id="UP001596353">
    <property type="component" value="Unassembled WGS sequence"/>
</dbReference>
<comment type="caution">
    <text evidence="2">The sequence shown here is derived from an EMBL/GenBank/DDBJ whole genome shotgun (WGS) entry which is preliminary data.</text>
</comment>
<organism evidence="2 3">
    <name type="scientific">Sulfitobacter porphyrae</name>
    <dbReference type="NCBI Taxonomy" id="1246864"/>
    <lineage>
        <taxon>Bacteria</taxon>
        <taxon>Pseudomonadati</taxon>
        <taxon>Pseudomonadota</taxon>
        <taxon>Alphaproteobacteria</taxon>
        <taxon>Rhodobacterales</taxon>
        <taxon>Roseobacteraceae</taxon>
        <taxon>Sulfitobacter</taxon>
    </lineage>
</organism>
<sequence>MTRVIHSKALASGGIFMCISAALHVFAILVSGFNVSAILLLLVGLAYAAIARSLMSGSELWAKASLFIMAAGIPAALLMIWLHAAVPRWWLWPIVWADVGVFLSLGLYVWRR</sequence>
<evidence type="ECO:0000256" key="1">
    <source>
        <dbReference type="SAM" id="Phobius"/>
    </source>
</evidence>
<feature type="transmembrane region" description="Helical" evidence="1">
    <location>
        <begin position="35"/>
        <end position="54"/>
    </location>
</feature>
<accession>A0ABW2B6X6</accession>
<protein>
    <submittedName>
        <fullName evidence="2">Uncharacterized protein</fullName>
    </submittedName>
</protein>
<keyword evidence="1" id="KW-0812">Transmembrane</keyword>
<evidence type="ECO:0000313" key="3">
    <source>
        <dbReference type="Proteomes" id="UP001596353"/>
    </source>
</evidence>
<dbReference type="EMBL" id="JBHSWG010000001">
    <property type="protein sequence ID" value="MFC6760583.1"/>
    <property type="molecule type" value="Genomic_DNA"/>
</dbReference>
<feature type="transmembrane region" description="Helical" evidence="1">
    <location>
        <begin position="9"/>
        <end position="29"/>
    </location>
</feature>
<keyword evidence="1" id="KW-0472">Membrane</keyword>
<feature type="transmembrane region" description="Helical" evidence="1">
    <location>
        <begin position="90"/>
        <end position="110"/>
    </location>
</feature>
<name>A0ABW2B6X6_9RHOB</name>
<reference evidence="3" key="1">
    <citation type="journal article" date="2019" name="Int. J. Syst. Evol. Microbiol.">
        <title>The Global Catalogue of Microorganisms (GCM) 10K type strain sequencing project: providing services to taxonomists for standard genome sequencing and annotation.</title>
        <authorList>
            <consortium name="The Broad Institute Genomics Platform"/>
            <consortium name="The Broad Institute Genome Sequencing Center for Infectious Disease"/>
            <person name="Wu L."/>
            <person name="Ma J."/>
        </authorList>
    </citation>
    <scope>NUCLEOTIDE SEQUENCE [LARGE SCALE GENOMIC DNA]</scope>
    <source>
        <strain evidence="3">CCUG 66188</strain>
    </source>
</reference>
<gene>
    <name evidence="2" type="ORF">ACFQFQ_15545</name>
</gene>
<feature type="transmembrane region" description="Helical" evidence="1">
    <location>
        <begin position="66"/>
        <end position="84"/>
    </location>
</feature>
<keyword evidence="3" id="KW-1185">Reference proteome</keyword>
<keyword evidence="1" id="KW-1133">Transmembrane helix</keyword>
<proteinExistence type="predicted"/>
<evidence type="ECO:0000313" key="2">
    <source>
        <dbReference type="EMBL" id="MFC6760583.1"/>
    </source>
</evidence>